<accession>A0AAW1HF68</accession>
<protein>
    <submittedName>
        <fullName evidence="1">Uncharacterized protein</fullName>
    </submittedName>
</protein>
<feature type="non-terminal residue" evidence="1">
    <location>
        <position position="1"/>
    </location>
</feature>
<evidence type="ECO:0000313" key="2">
    <source>
        <dbReference type="Proteomes" id="UP001458880"/>
    </source>
</evidence>
<dbReference type="SUPFAM" id="SSF52266">
    <property type="entry name" value="SGNH hydrolase"/>
    <property type="match status" value="1"/>
</dbReference>
<gene>
    <name evidence="1" type="ORF">QE152_g40882</name>
</gene>
<dbReference type="EMBL" id="JASPKY010001549">
    <property type="protein sequence ID" value="KAK9674753.1"/>
    <property type="molecule type" value="Genomic_DNA"/>
</dbReference>
<reference evidence="1 2" key="1">
    <citation type="journal article" date="2024" name="BMC Genomics">
        <title>De novo assembly and annotation of Popillia japonica's genome with initial clues to its potential as an invasive pest.</title>
        <authorList>
            <person name="Cucini C."/>
            <person name="Boschi S."/>
            <person name="Funari R."/>
            <person name="Cardaioli E."/>
            <person name="Iannotti N."/>
            <person name="Marturano G."/>
            <person name="Paoli F."/>
            <person name="Bruttini M."/>
            <person name="Carapelli A."/>
            <person name="Frati F."/>
            <person name="Nardi F."/>
        </authorList>
    </citation>
    <scope>NUCLEOTIDE SEQUENCE [LARGE SCALE GENOMIC DNA]</scope>
    <source>
        <strain evidence="1">DMR45628</strain>
    </source>
</reference>
<organism evidence="1 2">
    <name type="scientific">Popillia japonica</name>
    <name type="common">Japanese beetle</name>
    <dbReference type="NCBI Taxonomy" id="7064"/>
    <lineage>
        <taxon>Eukaryota</taxon>
        <taxon>Metazoa</taxon>
        <taxon>Ecdysozoa</taxon>
        <taxon>Arthropoda</taxon>
        <taxon>Hexapoda</taxon>
        <taxon>Insecta</taxon>
        <taxon>Pterygota</taxon>
        <taxon>Neoptera</taxon>
        <taxon>Endopterygota</taxon>
        <taxon>Coleoptera</taxon>
        <taxon>Polyphaga</taxon>
        <taxon>Scarabaeiformia</taxon>
        <taxon>Scarabaeidae</taxon>
        <taxon>Rutelinae</taxon>
        <taxon>Popillia</taxon>
    </lineage>
</organism>
<dbReference type="InterPro" id="IPR036514">
    <property type="entry name" value="SGNH_hydro_sf"/>
</dbReference>
<proteinExistence type="predicted"/>
<evidence type="ECO:0000313" key="1">
    <source>
        <dbReference type="EMBL" id="KAK9674753.1"/>
    </source>
</evidence>
<sequence length="182" mass="20317">KQACSKIESREATIGELRKTIEDLTRHLTTQRHQLLECSTQTQTAALSENATQTDCEHDVQVEKLQEIIIGHSSNNLINRPSKRKSKILILGDSHVRSMSSILQKLTDNTFEILTITKSNALFQNVIENLSDLTKSFTMDDYVVLLAGANNILKNQDVSTSVISKLYHGRLCCSIGSDCQQV</sequence>
<name>A0AAW1HF68_POPJA</name>
<dbReference type="AlphaFoldDB" id="A0AAW1HF68"/>
<comment type="caution">
    <text evidence="1">The sequence shown here is derived from an EMBL/GenBank/DDBJ whole genome shotgun (WGS) entry which is preliminary data.</text>
</comment>
<keyword evidence="2" id="KW-1185">Reference proteome</keyword>
<dbReference type="Proteomes" id="UP001458880">
    <property type="component" value="Unassembled WGS sequence"/>
</dbReference>
<dbReference type="Gene3D" id="3.40.50.1110">
    <property type="entry name" value="SGNH hydrolase"/>
    <property type="match status" value="1"/>
</dbReference>